<dbReference type="AlphaFoldDB" id="M5J5D9"/>
<dbReference type="Pfam" id="PF08707">
    <property type="entry name" value="PriCT_2"/>
    <property type="match status" value="1"/>
</dbReference>
<organism evidence="2 3">
    <name type="scientific">Ligilactobacillus saerimneri 30a</name>
    <dbReference type="NCBI Taxonomy" id="1227363"/>
    <lineage>
        <taxon>Bacteria</taxon>
        <taxon>Bacillati</taxon>
        <taxon>Bacillota</taxon>
        <taxon>Bacilli</taxon>
        <taxon>Lactobacillales</taxon>
        <taxon>Lactobacillaceae</taxon>
        <taxon>Ligilactobacillus</taxon>
    </lineage>
</organism>
<dbReference type="CDD" id="cd01125">
    <property type="entry name" value="RepA_RSF1010_like"/>
    <property type="match status" value="1"/>
</dbReference>
<dbReference type="InterPro" id="IPR027417">
    <property type="entry name" value="P-loop_NTPase"/>
</dbReference>
<dbReference type="InterPro" id="IPR003593">
    <property type="entry name" value="AAA+_ATPase"/>
</dbReference>
<dbReference type="Pfam" id="PF13481">
    <property type="entry name" value="AAA_25"/>
    <property type="match status" value="1"/>
</dbReference>
<dbReference type="Gene3D" id="3.40.50.300">
    <property type="entry name" value="P-loop containing nucleotide triphosphate hydrolases"/>
    <property type="match status" value="1"/>
</dbReference>
<dbReference type="RefSeq" id="WP_009552350.1">
    <property type="nucleotide sequence ID" value="NZ_ANAG01000007.1"/>
</dbReference>
<dbReference type="Proteomes" id="UP000011912">
    <property type="component" value="Unassembled WGS sequence"/>
</dbReference>
<dbReference type="STRING" id="1227363.D271_02439"/>
<accession>M5J5D9</accession>
<dbReference type="GO" id="GO:0016817">
    <property type="term" value="F:hydrolase activity, acting on acid anhydrides"/>
    <property type="evidence" value="ECO:0007669"/>
    <property type="project" value="InterPro"/>
</dbReference>
<dbReference type="EMBL" id="ANAG01000007">
    <property type="protein sequence ID" value="EKW99401.1"/>
    <property type="molecule type" value="Genomic_DNA"/>
</dbReference>
<sequence>MMETRKMDLIPLLDWIDPSSLSYSEWTQVGMALKEEGYSYTDWENWSARDPDRFKEGEAEKKWATFNGNGNPVTGATITQMAKNNGWMPRGNSNDEVMDWTDSFTPNDIDRDYKLINVNYIDGTKIEAPKKWDQVQEIRKYLTTLFDPGDYVGFVIDAIAREAHGKTKWIPADKGVYTYTVGKILEDLDHCNGDISTVFGTSQPEAGAWIRFNPLDGQGVKNENVVSYKYALVESDAISIEMQNEILHRLELPIATLTYSAGKSLHAVVKIDANNKYEYQEQVDYLYKVLEQNGMRVDKQNRNPSRLTRFPGFQRGDKKQFLIATNIGKKDWTEWKEYIEDLNDNLPEMENMGSLFDKPIELAPELISGVLRQGHKMLIAGPSKAGKSFALIQLAIAIAEGWKWFGFQCKQGKVLYVNLEVDERSAKKRFVDIYNALGRGHEHVDNIDVWNLRGKTAPMDKLTPKLIRRAKDNDYQAIIIDPIYKVLTGDENNAHDMSLFVNQFDKIATELGSSVIYAHHHSKGVQGDKTAMDRASGSGVFARDPDAILDMINLPVSDELREQVLNEALCQVDWQAIKQYNPEYRMNKKLIDPDQTSTALLKAVTDLPNAQSILQTVEQIRQVVRKQVHLMTAWRVDGTLREFPKFDPVNCWFRYPTHLLDNQHLKDVKLETTEDRFKKGGQRANVDKKEQAKKEFEEAYNTLQNFKPDEPVTVQALAGMLGISESAIYKRIKKYDEYYPDGGDIIKK</sequence>
<dbReference type="SMART" id="SM00382">
    <property type="entry name" value="AAA"/>
    <property type="match status" value="1"/>
</dbReference>
<protein>
    <submittedName>
        <fullName evidence="2">Primase</fullName>
    </submittedName>
</protein>
<dbReference type="InterPro" id="IPR038724">
    <property type="entry name" value="RepA"/>
</dbReference>
<dbReference type="PATRIC" id="fig|1227363.6.peg.478"/>
<dbReference type="SUPFAM" id="SSF52540">
    <property type="entry name" value="P-loop containing nucleoside triphosphate hydrolases"/>
    <property type="match status" value="1"/>
</dbReference>
<keyword evidence="3" id="KW-1185">Reference proteome</keyword>
<name>M5J5D9_9LACO</name>
<comment type="caution">
    <text evidence="2">The sequence shown here is derived from an EMBL/GenBank/DDBJ whole genome shotgun (WGS) entry which is preliminary data.</text>
</comment>
<proteinExistence type="predicted"/>
<evidence type="ECO:0000313" key="3">
    <source>
        <dbReference type="Proteomes" id="UP000011912"/>
    </source>
</evidence>
<evidence type="ECO:0000313" key="2">
    <source>
        <dbReference type="EMBL" id="EKW99401.1"/>
    </source>
</evidence>
<feature type="domain" description="AAA+ ATPase" evidence="1">
    <location>
        <begin position="373"/>
        <end position="546"/>
    </location>
</feature>
<evidence type="ECO:0000259" key="1">
    <source>
        <dbReference type="SMART" id="SM00382"/>
    </source>
</evidence>
<reference evidence="2 3" key="1">
    <citation type="journal article" date="2013" name="Genome Announc.">
        <title>Genome Sequence of Lactobacillus saerimneri 30a (Formerly Lactobacillus sp. Strain 30a), a Reference Lactic Acid Bacterium Strain Producing Biogenic Amines.</title>
        <authorList>
            <person name="Romano A."/>
            <person name="Trip H."/>
            <person name="Campbell-Sills H."/>
            <person name="Bouchez O."/>
            <person name="Sherman D."/>
            <person name="Lolkema J.S."/>
            <person name="Lucas P.M."/>
        </authorList>
    </citation>
    <scope>NUCLEOTIDE SEQUENCE [LARGE SCALE GENOMIC DNA]</scope>
    <source>
        <strain evidence="2 3">30a</strain>
    </source>
</reference>
<dbReference type="InterPro" id="IPR014819">
    <property type="entry name" value="PriCT_2"/>
</dbReference>
<gene>
    <name evidence="2" type="ORF">D271_02439</name>
</gene>